<evidence type="ECO:0000256" key="1">
    <source>
        <dbReference type="SAM" id="Coils"/>
    </source>
</evidence>
<accession>A0A3M7SW91</accession>
<evidence type="ECO:0000313" key="4">
    <source>
        <dbReference type="EMBL" id="RNA39982.1"/>
    </source>
</evidence>
<evidence type="ECO:0000259" key="3">
    <source>
        <dbReference type="PROSITE" id="PS50235"/>
    </source>
</evidence>
<evidence type="ECO:0000313" key="5">
    <source>
        <dbReference type="Proteomes" id="UP000276133"/>
    </source>
</evidence>
<keyword evidence="4" id="KW-0378">Hydrolase</keyword>
<feature type="coiled-coil region" evidence="1">
    <location>
        <begin position="540"/>
        <end position="567"/>
    </location>
</feature>
<dbReference type="Gene3D" id="3.90.70.10">
    <property type="entry name" value="Cysteine proteinases"/>
    <property type="match status" value="2"/>
</dbReference>
<dbReference type="Pfam" id="PF00443">
    <property type="entry name" value="UCH"/>
    <property type="match status" value="1"/>
</dbReference>
<feature type="region of interest" description="Disordered" evidence="2">
    <location>
        <begin position="1266"/>
        <end position="1286"/>
    </location>
</feature>
<dbReference type="InterPro" id="IPR018200">
    <property type="entry name" value="USP_CS"/>
</dbReference>
<reference evidence="4 5" key="1">
    <citation type="journal article" date="2018" name="Sci. Rep.">
        <title>Genomic signatures of local adaptation to the degree of environmental predictability in rotifers.</title>
        <authorList>
            <person name="Franch-Gras L."/>
            <person name="Hahn C."/>
            <person name="Garcia-Roger E.M."/>
            <person name="Carmona M.J."/>
            <person name="Serra M."/>
            <person name="Gomez A."/>
        </authorList>
    </citation>
    <scope>NUCLEOTIDE SEQUENCE [LARGE SCALE GENOMIC DNA]</scope>
    <source>
        <strain evidence="4">HYR1</strain>
    </source>
</reference>
<protein>
    <submittedName>
        <fullName evidence="4">Ubiquitin carboxyl-terminal hydrolase 40</fullName>
        <ecNumber evidence="4">3.4.19.12</ecNumber>
    </submittedName>
</protein>
<dbReference type="EC" id="3.4.19.12" evidence="4"/>
<dbReference type="Pfam" id="PF25822">
    <property type="entry name" value="UBL_USP40"/>
    <property type="match status" value="1"/>
</dbReference>
<dbReference type="GO" id="GO:0005634">
    <property type="term" value="C:nucleus"/>
    <property type="evidence" value="ECO:0007669"/>
    <property type="project" value="TreeGrafter"/>
</dbReference>
<sequence length="1372" mass="159432">MLEDLFTESGGENSSRINTFDSKAKPLGKRKNTNFSGIVNQGATCYLNSLLQTLLLTKEFRENLFSLSDVELGLAPSKNGQQAKLRVIPVELQRLFSQLLFLDQEACSTSRLTDSFGWSNNEELQQHDVQELNRILFTAIEQSLVNTKQSKLIQNLYRGTCINKIKCLSCLNVFEREEEFLDLAVSVQGSPNLNNSLHNSFVIREKLEGNNKYRCEKCNNQYCDAEKYCQLKSLPPILTLSLLRFTYNLTTFQRIKETGRFEFPFEINLKEYMEDSIKSKISNDSTIYELFSVIIHSGSAYGGHYHCYIRDFDKIGKWTLADEITEELNKKSDTSEFDDRIPKEIVLICLDDDDQQRNDKDLVNLDYLKYEKPLDLLKAFVYNRYKYDEFRLENICADLTRETGVSWNKRFKAKYGPIEKFLRKNDDTFGVNQDGRSAKLKIHDEIRLVSGANFNFNETNECIKKEETKKKLKFSDEDIAELNTDYHWYDFDDARITPICTSKIKSQFEGKESAYMLFYRKKSLSKSSKNVLTILPNWLKTEIDNENNRLQNVREEYEKSLNSIKIECYLETDFYAEKNILYLKKKYQEKSFAIFCDKRFDIVENLKEHLTRYCTEQNDSDKIDQEIQERREKFLEILFDEVPFNWLLVERVQGLSEPNFYIKKILSDPSELMSNIFTNDHKNLLLIISKNLDKLPIGDEFMPISIWFKYYDPTFDIKQKSFQFTCNTIIKQVKQELGSYLLNIQSGYQLDLTDEELQDLSCQSFTFNLIKSRPSSIINPNENRTDTILLDQSNYDHRSLKELDVHNGDTITVESEEIINQLFEKKMDLSSLKDAHFSNRLIKVNVINFLLSEDELKSGNVPSCELFIEESDTVKNMRIMAISSFENGASLDQFHLRFLLDQDLDMVSMVQNFNIQDTQTKFFNALYDDSLVGEIVEPILKKAFSIDEPKLIFLLSPGKAPLQSNGDLVLKCCTDKCIGDLFVEILTNLNETVGQLTEKICSQLNLEPLDANDESVYYLRKLDWLGDVESVLNDLNQQCSETKLKNSQTIQLTKGVLIPPNNIKIKLWLCGKIEPLDKDEVVLNELIDNRQKDFRLIKEIIVSNEVKLDDLKLLVTSILSESQIEFIDFRLRILKSVAKEDWSDLSSKFIRKKALIEWHHSLKQLHLTQETDLEIELLDQDDSINQGVVLLDCVRFDLKTRLCSSKSFKQIFWNINNGATLASLKDSILKSYLDLEPGEAFRIHIAKRFYEKYQWIVLRDMAETQPQKGKKKKGSNAAQNTRSNLKQGPFHLGNGDLITFTVIDPTDNRTSLTPQDFMSSEDLDFMNKKNITEAEINRIRKDKQSKDQKGKKEVYRRPEVGIKIKIDDFSKD</sequence>
<gene>
    <name evidence="4" type="ORF">BpHYR1_044226</name>
</gene>
<dbReference type="PROSITE" id="PS00973">
    <property type="entry name" value="USP_2"/>
    <property type="match status" value="1"/>
</dbReference>
<keyword evidence="5" id="KW-1185">Reference proteome</keyword>
<dbReference type="STRING" id="10195.A0A3M7SW91"/>
<dbReference type="InterPro" id="IPR038765">
    <property type="entry name" value="Papain-like_cys_pep_sf"/>
</dbReference>
<proteinExistence type="predicted"/>
<dbReference type="Proteomes" id="UP000276133">
    <property type="component" value="Unassembled WGS sequence"/>
</dbReference>
<dbReference type="PANTHER" id="PTHR24006">
    <property type="entry name" value="UBIQUITIN CARBOXYL-TERMINAL HYDROLASE"/>
    <property type="match status" value="1"/>
</dbReference>
<dbReference type="PANTHER" id="PTHR24006:SF842">
    <property type="entry name" value="UBIQUITIN CARBOXYL-TERMINAL HYDROLASE 40"/>
    <property type="match status" value="1"/>
</dbReference>
<dbReference type="InterPro" id="IPR001394">
    <property type="entry name" value="Peptidase_C19_UCH"/>
</dbReference>
<dbReference type="InterPro" id="IPR028889">
    <property type="entry name" value="USP"/>
</dbReference>
<dbReference type="PROSITE" id="PS00972">
    <property type="entry name" value="USP_1"/>
    <property type="match status" value="1"/>
</dbReference>
<feature type="region of interest" description="Disordered" evidence="2">
    <location>
        <begin position="1"/>
        <end position="23"/>
    </location>
</feature>
<comment type="caution">
    <text evidence="4">The sequence shown here is derived from an EMBL/GenBank/DDBJ whole genome shotgun (WGS) entry which is preliminary data.</text>
</comment>
<name>A0A3M7SW91_BRAPC</name>
<organism evidence="4 5">
    <name type="scientific">Brachionus plicatilis</name>
    <name type="common">Marine rotifer</name>
    <name type="synonym">Brachionus muelleri</name>
    <dbReference type="NCBI Taxonomy" id="10195"/>
    <lineage>
        <taxon>Eukaryota</taxon>
        <taxon>Metazoa</taxon>
        <taxon>Spiralia</taxon>
        <taxon>Gnathifera</taxon>
        <taxon>Rotifera</taxon>
        <taxon>Eurotatoria</taxon>
        <taxon>Monogononta</taxon>
        <taxon>Pseudotrocha</taxon>
        <taxon>Ploima</taxon>
        <taxon>Brachionidae</taxon>
        <taxon>Brachionus</taxon>
    </lineage>
</organism>
<dbReference type="GO" id="GO:0004843">
    <property type="term" value="F:cysteine-type deubiquitinase activity"/>
    <property type="evidence" value="ECO:0007669"/>
    <property type="project" value="UniProtKB-EC"/>
</dbReference>
<dbReference type="PROSITE" id="PS50235">
    <property type="entry name" value="USP_3"/>
    <property type="match status" value="1"/>
</dbReference>
<dbReference type="SUPFAM" id="SSF54001">
    <property type="entry name" value="Cysteine proteinases"/>
    <property type="match status" value="1"/>
</dbReference>
<dbReference type="EMBL" id="REGN01000690">
    <property type="protein sequence ID" value="RNA39982.1"/>
    <property type="molecule type" value="Genomic_DNA"/>
</dbReference>
<dbReference type="InterPro" id="IPR057763">
    <property type="entry name" value="UBL_USP40"/>
</dbReference>
<dbReference type="OrthoDB" id="289038at2759"/>
<dbReference type="GO" id="GO:0016579">
    <property type="term" value="P:protein deubiquitination"/>
    <property type="evidence" value="ECO:0007669"/>
    <property type="project" value="InterPro"/>
</dbReference>
<dbReference type="GO" id="GO:0005829">
    <property type="term" value="C:cytosol"/>
    <property type="evidence" value="ECO:0007669"/>
    <property type="project" value="TreeGrafter"/>
</dbReference>
<evidence type="ECO:0000256" key="2">
    <source>
        <dbReference type="SAM" id="MobiDB-lite"/>
    </source>
</evidence>
<dbReference type="InterPro" id="IPR050164">
    <property type="entry name" value="Peptidase_C19"/>
</dbReference>
<dbReference type="FunFam" id="3.90.70.10:FF:000043">
    <property type="entry name" value="Ubiquitin carboxyl-terminal hydrolase 40"/>
    <property type="match status" value="1"/>
</dbReference>
<feature type="domain" description="USP" evidence="3">
    <location>
        <begin position="36"/>
        <end position="354"/>
    </location>
</feature>
<keyword evidence="1" id="KW-0175">Coiled coil</keyword>
<feature type="compositionally biased region" description="Polar residues" evidence="2">
    <location>
        <begin position="10"/>
        <end position="21"/>
    </location>
</feature>
<feature type="compositionally biased region" description="Polar residues" evidence="2">
    <location>
        <begin position="1276"/>
        <end position="1286"/>
    </location>
</feature>